<feature type="compositionally biased region" description="Basic residues" evidence="1">
    <location>
        <begin position="162"/>
        <end position="175"/>
    </location>
</feature>
<dbReference type="RefSeq" id="XP_037169147.1">
    <property type="nucleotide sequence ID" value="XM_037304352.1"/>
</dbReference>
<keyword evidence="3" id="KW-1185">Reference proteome</keyword>
<dbReference type="EMBL" id="JACCJC010000005">
    <property type="protein sequence ID" value="KAF6239872.1"/>
    <property type="molecule type" value="Genomic_DNA"/>
</dbReference>
<evidence type="ECO:0000313" key="3">
    <source>
        <dbReference type="Proteomes" id="UP000578531"/>
    </source>
</evidence>
<sequence length="331" mass="37495">MFERYHDIVTNQCNKALPSRDSDWYPAWRNDHYIVDLVRVLEMSKLQDRPDALESTFELWPDTSELEVICPTQPLSDSPAPWYPTNNGARTLDSSQISDVRWRSTADSERPEVSTRPTSLTTLSQASISPTPLTPNTPTTSTLSCRECSKDFTGSPQDARSNFRRHQRTSPRHNKNAGLKCPHPECRMKPPMRSDNLGPHLKKRHRMSSSERSVAIDQSRLSARRVDDDGIDRHRSQYPSSTQSQYTQNPYTQDQHTQNHSSSSSSGSATSQLDRWVKTKETHEQVALGKKSSRRTADTIVFLDNAGQRIEGGARGSGDVEEREVVEWGTR</sequence>
<name>A0A8H6L8W9_9LECA</name>
<dbReference type="AlphaFoldDB" id="A0A8H6L8W9"/>
<feature type="region of interest" description="Disordered" evidence="1">
    <location>
        <begin position="76"/>
        <end position="331"/>
    </location>
</feature>
<reference evidence="2 3" key="1">
    <citation type="journal article" date="2020" name="Genomics">
        <title>Complete, high-quality genomes from long-read metagenomic sequencing of two wolf lichen thalli reveals enigmatic genome architecture.</title>
        <authorList>
            <person name="McKenzie S.K."/>
            <person name="Walston R.F."/>
            <person name="Allen J.L."/>
        </authorList>
    </citation>
    <scope>NUCLEOTIDE SEQUENCE [LARGE SCALE GENOMIC DNA]</scope>
    <source>
        <strain evidence="2">WasteWater2</strain>
    </source>
</reference>
<gene>
    <name evidence="2" type="ORF">HO173_002419</name>
</gene>
<feature type="compositionally biased region" description="Basic and acidic residues" evidence="1">
    <location>
        <begin position="100"/>
        <end position="113"/>
    </location>
</feature>
<dbReference type="Proteomes" id="UP000578531">
    <property type="component" value="Unassembled WGS sequence"/>
</dbReference>
<feature type="compositionally biased region" description="Low complexity" evidence="1">
    <location>
        <begin position="237"/>
        <end position="253"/>
    </location>
</feature>
<organism evidence="2 3">
    <name type="scientific">Letharia columbiana</name>
    <dbReference type="NCBI Taxonomy" id="112416"/>
    <lineage>
        <taxon>Eukaryota</taxon>
        <taxon>Fungi</taxon>
        <taxon>Dikarya</taxon>
        <taxon>Ascomycota</taxon>
        <taxon>Pezizomycotina</taxon>
        <taxon>Lecanoromycetes</taxon>
        <taxon>OSLEUM clade</taxon>
        <taxon>Lecanoromycetidae</taxon>
        <taxon>Lecanorales</taxon>
        <taxon>Lecanorineae</taxon>
        <taxon>Parmeliaceae</taxon>
        <taxon>Letharia</taxon>
    </lineage>
</organism>
<comment type="caution">
    <text evidence="2">The sequence shown here is derived from an EMBL/GenBank/DDBJ whole genome shotgun (WGS) entry which is preliminary data.</text>
</comment>
<feature type="compositionally biased region" description="Basic and acidic residues" evidence="1">
    <location>
        <begin position="318"/>
        <end position="331"/>
    </location>
</feature>
<feature type="compositionally biased region" description="Polar residues" evidence="1">
    <location>
        <begin position="84"/>
        <end position="98"/>
    </location>
</feature>
<feature type="compositionally biased region" description="Basic and acidic residues" evidence="1">
    <location>
        <begin position="275"/>
        <end position="284"/>
    </location>
</feature>
<proteinExistence type="predicted"/>
<accession>A0A8H6L8W9</accession>
<evidence type="ECO:0000256" key="1">
    <source>
        <dbReference type="SAM" id="MobiDB-lite"/>
    </source>
</evidence>
<feature type="compositionally biased region" description="Low complexity" evidence="1">
    <location>
        <begin position="261"/>
        <end position="271"/>
    </location>
</feature>
<feature type="compositionally biased region" description="Low complexity" evidence="1">
    <location>
        <begin position="127"/>
        <end position="144"/>
    </location>
</feature>
<feature type="compositionally biased region" description="Polar residues" evidence="1">
    <location>
        <begin position="115"/>
        <end position="126"/>
    </location>
</feature>
<feature type="compositionally biased region" description="Basic and acidic residues" evidence="1">
    <location>
        <begin position="224"/>
        <end position="235"/>
    </location>
</feature>
<dbReference type="GeneID" id="59284092"/>
<protein>
    <submittedName>
        <fullName evidence="2">Uncharacterized protein</fullName>
    </submittedName>
</protein>
<evidence type="ECO:0000313" key="2">
    <source>
        <dbReference type="EMBL" id="KAF6239872.1"/>
    </source>
</evidence>